<dbReference type="GO" id="GO:0004693">
    <property type="term" value="F:cyclin-dependent protein serine/threonine kinase activity"/>
    <property type="evidence" value="ECO:0000318"/>
    <property type="project" value="GO_Central"/>
</dbReference>
<dbReference type="InterPro" id="IPR008271">
    <property type="entry name" value="Ser/Thr_kinase_AS"/>
</dbReference>
<dbReference type="KEGG" id="tva:5466104"/>
<keyword evidence="7" id="KW-0498">Mitosis</keyword>
<feature type="domain" description="Protein kinase" evidence="16">
    <location>
        <begin position="7"/>
        <end position="287"/>
    </location>
</feature>
<dbReference type="eggNOG" id="KOG0594">
    <property type="taxonomic scope" value="Eukaryota"/>
</dbReference>
<dbReference type="GO" id="GO:0010468">
    <property type="term" value="P:regulation of gene expression"/>
    <property type="evidence" value="ECO:0000318"/>
    <property type="project" value="GO_Central"/>
</dbReference>
<reference evidence="17" key="1">
    <citation type="submission" date="2006-10" db="EMBL/GenBank/DDBJ databases">
        <authorList>
            <person name="Amadeo P."/>
            <person name="Zhao Q."/>
            <person name="Wortman J."/>
            <person name="Fraser-Liggett C."/>
            <person name="Carlton J."/>
        </authorList>
    </citation>
    <scope>NUCLEOTIDE SEQUENCE</scope>
    <source>
        <strain evidence="17">G3</strain>
    </source>
</reference>
<evidence type="ECO:0000256" key="5">
    <source>
        <dbReference type="ARBA" id="ARBA00022679"/>
    </source>
</evidence>
<dbReference type="InterPro" id="IPR050108">
    <property type="entry name" value="CDK"/>
</dbReference>
<dbReference type="Pfam" id="PF00069">
    <property type="entry name" value="Pkinase"/>
    <property type="match status" value="1"/>
</dbReference>
<dbReference type="GO" id="GO:0051301">
    <property type="term" value="P:cell division"/>
    <property type="evidence" value="ECO:0007669"/>
    <property type="project" value="UniProtKB-KW"/>
</dbReference>
<evidence type="ECO:0000256" key="2">
    <source>
        <dbReference type="ARBA" id="ARBA00012425"/>
    </source>
</evidence>
<comment type="similarity">
    <text evidence="1">Belongs to the protein kinase superfamily. CMGC Ser/Thr protein kinase family. CDC2/CDKX subfamily.</text>
</comment>
<keyword evidence="6 14" id="KW-0547">Nucleotide-binding</keyword>
<dbReference type="SMR" id="A2DGG9"/>
<evidence type="ECO:0000313" key="17">
    <source>
        <dbReference type="EMBL" id="EAY20565.1"/>
    </source>
</evidence>
<dbReference type="PROSITE" id="PS00108">
    <property type="entry name" value="PROTEIN_KINASE_ST"/>
    <property type="match status" value="1"/>
</dbReference>
<dbReference type="InterPro" id="IPR011009">
    <property type="entry name" value="Kinase-like_dom_sf"/>
</dbReference>
<dbReference type="EMBL" id="DS113197">
    <property type="protein sequence ID" value="EAY20565.1"/>
    <property type="molecule type" value="Genomic_DNA"/>
</dbReference>
<reference evidence="17" key="2">
    <citation type="journal article" date="2007" name="Science">
        <title>Draft genome sequence of the sexually transmitted pathogen Trichomonas vaginalis.</title>
        <authorList>
            <person name="Carlton J.M."/>
            <person name="Hirt R.P."/>
            <person name="Silva J.C."/>
            <person name="Delcher A.L."/>
            <person name="Schatz M."/>
            <person name="Zhao Q."/>
            <person name="Wortman J.R."/>
            <person name="Bidwell S.L."/>
            <person name="Alsmark U.C.M."/>
            <person name="Besteiro S."/>
            <person name="Sicheritz-Ponten T."/>
            <person name="Noel C.J."/>
            <person name="Dacks J.B."/>
            <person name="Foster P.G."/>
            <person name="Simillion C."/>
            <person name="Van de Peer Y."/>
            <person name="Miranda-Saavedra D."/>
            <person name="Barton G.J."/>
            <person name="Westrop G.D."/>
            <person name="Mueller S."/>
            <person name="Dessi D."/>
            <person name="Fiori P.L."/>
            <person name="Ren Q."/>
            <person name="Paulsen I."/>
            <person name="Zhang H."/>
            <person name="Bastida-Corcuera F.D."/>
            <person name="Simoes-Barbosa A."/>
            <person name="Brown M.T."/>
            <person name="Hayes R.D."/>
            <person name="Mukherjee M."/>
            <person name="Okumura C.Y."/>
            <person name="Schneider R."/>
            <person name="Smith A.J."/>
            <person name="Vanacova S."/>
            <person name="Villalvazo M."/>
            <person name="Haas B.J."/>
            <person name="Pertea M."/>
            <person name="Feldblyum T.V."/>
            <person name="Utterback T.R."/>
            <person name="Shu C.L."/>
            <person name="Osoegawa K."/>
            <person name="de Jong P.J."/>
            <person name="Hrdy I."/>
            <person name="Horvathova L."/>
            <person name="Zubacova Z."/>
            <person name="Dolezal P."/>
            <person name="Malik S.B."/>
            <person name="Logsdon J.M. Jr."/>
            <person name="Henze K."/>
            <person name="Gupta A."/>
            <person name="Wang C.C."/>
            <person name="Dunne R.L."/>
            <person name="Upcroft J.A."/>
            <person name="Upcroft P."/>
            <person name="White O."/>
            <person name="Salzberg S.L."/>
            <person name="Tang P."/>
            <person name="Chiu C.-H."/>
            <person name="Lee Y.-S."/>
            <person name="Embley T.M."/>
            <person name="Coombs G.H."/>
            <person name="Mottram J.C."/>
            <person name="Tachezy J."/>
            <person name="Fraser-Liggett C.M."/>
            <person name="Johnson P.J."/>
        </authorList>
    </citation>
    <scope>NUCLEOTIDE SEQUENCE [LARGE SCALE GENOMIC DNA]</scope>
    <source>
        <strain evidence="17">G3</strain>
    </source>
</reference>
<evidence type="ECO:0000256" key="13">
    <source>
        <dbReference type="ARBA" id="ARBA00048367"/>
    </source>
</evidence>
<comment type="catalytic activity">
    <reaction evidence="12">
        <text>L-threonyl-[protein] + ATP = O-phospho-L-threonyl-[protein] + ADP + H(+)</text>
        <dbReference type="Rhea" id="RHEA:46608"/>
        <dbReference type="Rhea" id="RHEA-COMP:11060"/>
        <dbReference type="Rhea" id="RHEA-COMP:11605"/>
        <dbReference type="ChEBI" id="CHEBI:15378"/>
        <dbReference type="ChEBI" id="CHEBI:30013"/>
        <dbReference type="ChEBI" id="CHEBI:30616"/>
        <dbReference type="ChEBI" id="CHEBI:61977"/>
        <dbReference type="ChEBI" id="CHEBI:456216"/>
        <dbReference type="EC" id="2.7.11.22"/>
    </reaction>
</comment>
<keyword evidence="9 14" id="KW-0067">ATP-binding</keyword>
<dbReference type="Gene3D" id="1.10.510.10">
    <property type="entry name" value="Transferase(Phosphotransferase) domain 1"/>
    <property type="match status" value="1"/>
</dbReference>
<dbReference type="RefSeq" id="XP_001581551.1">
    <property type="nucleotide sequence ID" value="XM_001581501.1"/>
</dbReference>
<dbReference type="Proteomes" id="UP000001542">
    <property type="component" value="Unassembled WGS sequence"/>
</dbReference>
<dbReference type="PANTHER" id="PTHR24056:SF254">
    <property type="entry name" value="CYCLIN-DEPENDENT KINASE 2"/>
    <property type="match status" value="1"/>
</dbReference>
<dbReference type="VEuPathDB" id="TrichDB:TVAG_239390"/>
<gene>
    <name evidence="17" type="ORF">TVAG_239390</name>
</gene>
<evidence type="ECO:0000256" key="1">
    <source>
        <dbReference type="ARBA" id="ARBA00006485"/>
    </source>
</evidence>
<comment type="catalytic activity">
    <reaction evidence="13">
        <text>L-seryl-[protein] + ATP = O-phospho-L-seryl-[protein] + ADP + H(+)</text>
        <dbReference type="Rhea" id="RHEA:17989"/>
        <dbReference type="Rhea" id="RHEA-COMP:9863"/>
        <dbReference type="Rhea" id="RHEA-COMP:11604"/>
        <dbReference type="ChEBI" id="CHEBI:15378"/>
        <dbReference type="ChEBI" id="CHEBI:29999"/>
        <dbReference type="ChEBI" id="CHEBI:30616"/>
        <dbReference type="ChEBI" id="CHEBI:83421"/>
        <dbReference type="ChEBI" id="CHEBI:456216"/>
        <dbReference type="EC" id="2.7.11.22"/>
    </reaction>
</comment>
<dbReference type="InterPro" id="IPR017441">
    <property type="entry name" value="Protein_kinase_ATP_BS"/>
</dbReference>
<dbReference type="VEuPathDB" id="TrichDB:TVAGG3_0965940"/>
<sequence length="303" mass="34898">MDPRLRYIKQEKLGAGTYGMVFKAKDKTTGKIVAIKEMILDQEEEGVSSTTMREISILKKMNHPNIVSLVDTYVQGTQLTIVLEYLDMNIRDYMKKPVKMDPKLVKSYAFQLLAGTYYLHTHRVIHRDIKPDNLLINHDGYLKICDFGLSRFFTIPIQQYTENIVTLWYRPPEILLHNPIYEISADIWSVGCVIAEIATKTPLFPGDSILDQIHRIFSVLGTPNEEMCKFFKDVKDELVIIPTYPPKDLSDVIKVNDLSLIDLISKLINIDPCKRLTAREALHHPYFNDIPESMKSKFCPGEF</sequence>
<keyword evidence="18" id="KW-1185">Reference proteome</keyword>
<dbReference type="CDD" id="cd07829">
    <property type="entry name" value="STKc_CDK_like"/>
    <property type="match status" value="1"/>
</dbReference>
<dbReference type="InParanoid" id="A2DGG9"/>
<evidence type="ECO:0000256" key="3">
    <source>
        <dbReference type="ARBA" id="ARBA00022527"/>
    </source>
</evidence>
<dbReference type="EC" id="2.7.11.22" evidence="2"/>
<dbReference type="GO" id="GO:0007165">
    <property type="term" value="P:signal transduction"/>
    <property type="evidence" value="ECO:0000318"/>
    <property type="project" value="GO_Central"/>
</dbReference>
<evidence type="ECO:0000256" key="9">
    <source>
        <dbReference type="ARBA" id="ARBA00022840"/>
    </source>
</evidence>
<dbReference type="SUPFAM" id="SSF56112">
    <property type="entry name" value="Protein kinase-like (PK-like)"/>
    <property type="match status" value="1"/>
</dbReference>
<dbReference type="OMA" id="FEMSVQT"/>
<keyword evidence="3 15" id="KW-0723">Serine/threonine-protein kinase</keyword>
<dbReference type="STRING" id="5722.A2DGG9"/>
<dbReference type="PROSITE" id="PS50011">
    <property type="entry name" value="PROTEIN_KINASE_DOM"/>
    <property type="match status" value="1"/>
</dbReference>
<dbReference type="PANTHER" id="PTHR24056">
    <property type="entry name" value="CELL DIVISION PROTEIN KINASE"/>
    <property type="match status" value="1"/>
</dbReference>
<dbReference type="FunFam" id="3.30.200.20:FF:000552">
    <property type="entry name" value="Cell division protein kinase, putative"/>
    <property type="match status" value="1"/>
</dbReference>
<dbReference type="GO" id="GO:0005634">
    <property type="term" value="C:nucleus"/>
    <property type="evidence" value="ECO:0000318"/>
    <property type="project" value="GO_Central"/>
</dbReference>
<dbReference type="GO" id="GO:0010389">
    <property type="term" value="P:regulation of G2/M transition of mitotic cell cycle"/>
    <property type="evidence" value="ECO:0000318"/>
    <property type="project" value="GO_Central"/>
</dbReference>
<evidence type="ECO:0000256" key="11">
    <source>
        <dbReference type="ARBA" id="ARBA00039265"/>
    </source>
</evidence>
<accession>A2DGG9</accession>
<organism evidence="17 18">
    <name type="scientific">Trichomonas vaginalis (strain ATCC PRA-98 / G3)</name>
    <dbReference type="NCBI Taxonomy" id="412133"/>
    <lineage>
        <taxon>Eukaryota</taxon>
        <taxon>Metamonada</taxon>
        <taxon>Parabasalia</taxon>
        <taxon>Trichomonadida</taxon>
        <taxon>Trichomonadidae</taxon>
        <taxon>Trichomonas</taxon>
    </lineage>
</organism>
<keyword evidence="5" id="KW-0808">Transferase</keyword>
<keyword evidence="4" id="KW-0132">Cell division</keyword>
<dbReference type="AlphaFoldDB" id="A2DGG9"/>
<evidence type="ECO:0000256" key="15">
    <source>
        <dbReference type="RuleBase" id="RU000304"/>
    </source>
</evidence>
<dbReference type="Gene3D" id="3.30.200.20">
    <property type="entry name" value="Phosphorylase Kinase, domain 1"/>
    <property type="match status" value="1"/>
</dbReference>
<evidence type="ECO:0000256" key="6">
    <source>
        <dbReference type="ARBA" id="ARBA00022741"/>
    </source>
</evidence>
<evidence type="ECO:0000256" key="10">
    <source>
        <dbReference type="ARBA" id="ARBA00023306"/>
    </source>
</evidence>
<dbReference type="GO" id="GO:0030332">
    <property type="term" value="F:cyclin binding"/>
    <property type="evidence" value="ECO:0000318"/>
    <property type="project" value="GO_Central"/>
</dbReference>
<name>A2DGG9_TRIV3</name>
<evidence type="ECO:0000313" key="18">
    <source>
        <dbReference type="Proteomes" id="UP000001542"/>
    </source>
</evidence>
<dbReference type="GO" id="GO:0005524">
    <property type="term" value="F:ATP binding"/>
    <property type="evidence" value="ECO:0007669"/>
    <property type="project" value="UniProtKB-UniRule"/>
</dbReference>
<proteinExistence type="inferred from homology"/>
<keyword evidence="8 17" id="KW-0418">Kinase</keyword>
<dbReference type="InterPro" id="IPR000719">
    <property type="entry name" value="Prot_kinase_dom"/>
</dbReference>
<dbReference type="GO" id="GO:0000307">
    <property type="term" value="C:cyclin-dependent protein kinase holoenzyme complex"/>
    <property type="evidence" value="ECO:0000318"/>
    <property type="project" value="GO_Central"/>
</dbReference>
<feature type="binding site" evidence="14">
    <location>
        <position position="36"/>
    </location>
    <ligand>
        <name>ATP</name>
        <dbReference type="ChEBI" id="CHEBI:30616"/>
    </ligand>
</feature>
<evidence type="ECO:0000259" key="16">
    <source>
        <dbReference type="PROSITE" id="PS50011"/>
    </source>
</evidence>
<dbReference type="SMART" id="SM00220">
    <property type="entry name" value="S_TKc"/>
    <property type="match status" value="1"/>
</dbReference>
<protein>
    <recommendedName>
        <fullName evidence="11">Cyclin-dependent kinase 2</fullName>
        <ecNumber evidence="2">2.7.11.22</ecNumber>
    </recommendedName>
</protein>
<evidence type="ECO:0000256" key="14">
    <source>
        <dbReference type="PROSITE-ProRule" id="PRU10141"/>
    </source>
</evidence>
<evidence type="ECO:0000256" key="7">
    <source>
        <dbReference type="ARBA" id="ARBA00022776"/>
    </source>
</evidence>
<evidence type="ECO:0000256" key="4">
    <source>
        <dbReference type="ARBA" id="ARBA00022618"/>
    </source>
</evidence>
<dbReference type="OrthoDB" id="1732493at2759"/>
<keyword evidence="10" id="KW-0131">Cell cycle</keyword>
<dbReference type="GO" id="GO:0000082">
    <property type="term" value="P:G1/S transition of mitotic cell cycle"/>
    <property type="evidence" value="ECO:0000318"/>
    <property type="project" value="GO_Central"/>
</dbReference>
<dbReference type="FunFam" id="1.10.510.10:FF:000611">
    <property type="entry name" value="CMGC family protein kinase"/>
    <property type="match status" value="1"/>
</dbReference>
<evidence type="ECO:0000256" key="8">
    <source>
        <dbReference type="ARBA" id="ARBA00022777"/>
    </source>
</evidence>
<evidence type="ECO:0000256" key="12">
    <source>
        <dbReference type="ARBA" id="ARBA00047811"/>
    </source>
</evidence>
<dbReference type="PROSITE" id="PS00107">
    <property type="entry name" value="PROTEIN_KINASE_ATP"/>
    <property type="match status" value="1"/>
</dbReference>
<dbReference type="GO" id="GO:0005737">
    <property type="term" value="C:cytoplasm"/>
    <property type="evidence" value="ECO:0000318"/>
    <property type="project" value="GO_Central"/>
</dbReference>